<feature type="transmembrane region" description="Helical" evidence="1">
    <location>
        <begin position="12"/>
        <end position="36"/>
    </location>
</feature>
<dbReference type="Pfam" id="PF07784">
    <property type="entry name" value="DUF1622"/>
    <property type="match status" value="1"/>
</dbReference>
<sequence>MEDWLESFAAFSALALEGIVVLTVLIGGGETCVRVIVRFARGKACTRSRREIWMRFASWILLSLEFALGADIIRTAIAPTWDDIGKLGAIAAIRTGLGFFLERDIEEIGAPSRDSGGPES</sequence>
<name>A0ABY1Q3U2_9SPHN</name>
<proteinExistence type="predicted"/>
<evidence type="ECO:0000313" key="2">
    <source>
        <dbReference type="EMBL" id="SMP54587.1"/>
    </source>
</evidence>
<dbReference type="Proteomes" id="UP001157910">
    <property type="component" value="Unassembled WGS sequence"/>
</dbReference>
<reference evidence="2 3" key="1">
    <citation type="submission" date="2017-05" db="EMBL/GenBank/DDBJ databases">
        <authorList>
            <person name="Varghese N."/>
            <person name="Submissions S."/>
        </authorList>
    </citation>
    <scope>NUCLEOTIDE SEQUENCE [LARGE SCALE GENOMIC DNA]</scope>
    <source>
        <strain evidence="2 3">SM16</strain>
    </source>
</reference>
<accession>A0ABY1Q3U2</accession>
<organism evidence="2 3">
    <name type="scientific">Novosphingobium panipatense</name>
    <dbReference type="NCBI Taxonomy" id="428991"/>
    <lineage>
        <taxon>Bacteria</taxon>
        <taxon>Pseudomonadati</taxon>
        <taxon>Pseudomonadota</taxon>
        <taxon>Alphaproteobacteria</taxon>
        <taxon>Sphingomonadales</taxon>
        <taxon>Sphingomonadaceae</taxon>
        <taxon>Novosphingobium</taxon>
    </lineage>
</organism>
<dbReference type="EMBL" id="FXUI01000001">
    <property type="protein sequence ID" value="SMP54587.1"/>
    <property type="molecule type" value="Genomic_DNA"/>
</dbReference>
<feature type="transmembrane region" description="Helical" evidence="1">
    <location>
        <begin position="56"/>
        <end position="77"/>
    </location>
</feature>
<protein>
    <submittedName>
        <fullName evidence="2">Uncharacterized membrane protein</fullName>
    </submittedName>
</protein>
<keyword evidence="3" id="KW-1185">Reference proteome</keyword>
<evidence type="ECO:0000313" key="3">
    <source>
        <dbReference type="Proteomes" id="UP001157910"/>
    </source>
</evidence>
<dbReference type="PANTHER" id="PTHR38468">
    <property type="entry name" value="SLL0939 PROTEIN"/>
    <property type="match status" value="1"/>
</dbReference>
<dbReference type="InterPro" id="IPR012427">
    <property type="entry name" value="DUF1622"/>
</dbReference>
<evidence type="ECO:0000256" key="1">
    <source>
        <dbReference type="SAM" id="Phobius"/>
    </source>
</evidence>
<keyword evidence="1" id="KW-0812">Transmembrane</keyword>
<keyword evidence="1" id="KW-1133">Transmembrane helix</keyword>
<comment type="caution">
    <text evidence="2">The sequence shown here is derived from an EMBL/GenBank/DDBJ whole genome shotgun (WGS) entry which is preliminary data.</text>
</comment>
<dbReference type="RefSeq" id="WP_283405093.1">
    <property type="nucleotide sequence ID" value="NZ_FXUI01000001.1"/>
</dbReference>
<dbReference type="PANTHER" id="PTHR38468:SF1">
    <property type="entry name" value="SLL0939 PROTEIN"/>
    <property type="match status" value="1"/>
</dbReference>
<gene>
    <name evidence="2" type="ORF">SAMN06296065_101571</name>
</gene>
<keyword evidence="1" id="KW-0472">Membrane</keyword>